<keyword evidence="2" id="KW-0521">NADP</keyword>
<dbReference type="CDD" id="cd05251">
    <property type="entry name" value="NmrA_like_SDR_a"/>
    <property type="match status" value="1"/>
</dbReference>
<dbReference type="Gene3D" id="3.90.25.10">
    <property type="entry name" value="UDP-galactose 4-epimerase, domain 1"/>
    <property type="match status" value="1"/>
</dbReference>
<proteinExistence type="inferred from homology"/>
<sequence length="302" mass="33718">MSKKLISVFGATGHQGGSVVNALLEKRDDFSIRIFTRNTNSDKSKQLKNRGVDVVELDLEKVNTMAITKALEGSYGVFIVTDFWSLGNKEIQITKNIVDAAFNAHVKHLVYSSLAHVSKITNGRICSPEYDNKATVEEYVRERYNNAKNTAMAVSFVQCPFYAQNFHSDAFKPLRDNNGVYRLRMPLDPALKPLEIGDISNIGYIVLGIFSNPLKYNLVVVPFAGSTLHGKEIAEIMSKTSGKKVEYQFVPTSEYDPPSIADMFRFCSEYGAFNGLDTSLATDITRLTTLEEYLTNNPLDLL</sequence>
<dbReference type="Gene3D" id="3.40.50.720">
    <property type="entry name" value="NAD(P)-binding Rossmann-like Domain"/>
    <property type="match status" value="1"/>
</dbReference>
<comment type="similarity">
    <text evidence="1">Belongs to the NmrA-type oxidoreductase family.</text>
</comment>
<protein>
    <recommendedName>
        <fullName evidence="3">NmrA-like domain-containing protein</fullName>
    </recommendedName>
</protein>
<comment type="caution">
    <text evidence="4">The sequence shown here is derived from an EMBL/GenBank/DDBJ whole genome shotgun (WGS) entry which is preliminary data.</text>
</comment>
<dbReference type="PANTHER" id="PTHR42748:SF7">
    <property type="entry name" value="NMRA LIKE REDOX SENSOR 1-RELATED"/>
    <property type="match status" value="1"/>
</dbReference>
<dbReference type="SUPFAM" id="SSF51735">
    <property type="entry name" value="NAD(P)-binding Rossmann-fold domains"/>
    <property type="match status" value="1"/>
</dbReference>
<evidence type="ECO:0000256" key="1">
    <source>
        <dbReference type="ARBA" id="ARBA00006328"/>
    </source>
</evidence>
<dbReference type="AlphaFoldDB" id="A0A8J4Q2M7"/>
<gene>
    <name evidence="4" type="ORF">CYY_001034</name>
</gene>
<dbReference type="InterPro" id="IPR008030">
    <property type="entry name" value="NmrA-like"/>
</dbReference>
<evidence type="ECO:0000313" key="4">
    <source>
        <dbReference type="EMBL" id="KAF2077647.1"/>
    </source>
</evidence>
<dbReference type="PANTHER" id="PTHR42748">
    <property type="entry name" value="NITROGEN METABOLITE REPRESSION PROTEIN NMRA FAMILY MEMBER"/>
    <property type="match status" value="1"/>
</dbReference>
<feature type="domain" description="NmrA-like" evidence="3">
    <location>
        <begin position="3"/>
        <end position="294"/>
    </location>
</feature>
<dbReference type="Proteomes" id="UP000695562">
    <property type="component" value="Unassembled WGS sequence"/>
</dbReference>
<dbReference type="OrthoDB" id="3358371at2759"/>
<reference evidence="4" key="1">
    <citation type="submission" date="2020-01" db="EMBL/GenBank/DDBJ databases">
        <title>Development of genomics and gene disruption for Polysphondylium violaceum indicates a role for the polyketide synthase stlB in stalk morphogenesis.</title>
        <authorList>
            <person name="Narita B."/>
            <person name="Kawabe Y."/>
            <person name="Kin K."/>
            <person name="Saito T."/>
            <person name="Gibbs R."/>
            <person name="Kuspa A."/>
            <person name="Muzny D."/>
            <person name="Queller D."/>
            <person name="Richards S."/>
            <person name="Strassman J."/>
            <person name="Sucgang R."/>
            <person name="Worley K."/>
            <person name="Schaap P."/>
        </authorList>
    </citation>
    <scope>NUCLEOTIDE SEQUENCE</scope>
    <source>
        <strain evidence="4">QSvi11</strain>
    </source>
</reference>
<keyword evidence="5" id="KW-1185">Reference proteome</keyword>
<evidence type="ECO:0000259" key="3">
    <source>
        <dbReference type="Pfam" id="PF05368"/>
    </source>
</evidence>
<dbReference type="InterPro" id="IPR051164">
    <property type="entry name" value="NmrA-like_oxidored"/>
</dbReference>
<organism evidence="4 5">
    <name type="scientific">Polysphondylium violaceum</name>
    <dbReference type="NCBI Taxonomy" id="133409"/>
    <lineage>
        <taxon>Eukaryota</taxon>
        <taxon>Amoebozoa</taxon>
        <taxon>Evosea</taxon>
        <taxon>Eumycetozoa</taxon>
        <taxon>Dictyostelia</taxon>
        <taxon>Dictyosteliales</taxon>
        <taxon>Dictyosteliaceae</taxon>
        <taxon>Polysphondylium</taxon>
    </lineage>
</organism>
<evidence type="ECO:0000256" key="2">
    <source>
        <dbReference type="ARBA" id="ARBA00022857"/>
    </source>
</evidence>
<dbReference type="Pfam" id="PF05368">
    <property type="entry name" value="NmrA"/>
    <property type="match status" value="1"/>
</dbReference>
<evidence type="ECO:0000313" key="5">
    <source>
        <dbReference type="Proteomes" id="UP000695562"/>
    </source>
</evidence>
<name>A0A8J4Q2M7_9MYCE</name>
<dbReference type="InterPro" id="IPR036291">
    <property type="entry name" value="NAD(P)-bd_dom_sf"/>
</dbReference>
<dbReference type="EMBL" id="AJWJ01000023">
    <property type="protein sequence ID" value="KAF2077647.1"/>
    <property type="molecule type" value="Genomic_DNA"/>
</dbReference>
<accession>A0A8J4Q2M7</accession>
<dbReference type="GO" id="GO:0005634">
    <property type="term" value="C:nucleus"/>
    <property type="evidence" value="ECO:0007669"/>
    <property type="project" value="TreeGrafter"/>
</dbReference>